<dbReference type="InterPro" id="IPR013252">
    <property type="entry name" value="Ndc80_Spc24"/>
</dbReference>
<dbReference type="Proteomes" id="UP001064489">
    <property type="component" value="Chromosome 11"/>
</dbReference>
<accession>A0AAD5I750</accession>
<keyword evidence="1" id="KW-0137">Centromere</keyword>
<evidence type="ECO:0000256" key="1">
    <source>
        <dbReference type="RuleBase" id="RU368011"/>
    </source>
</evidence>
<comment type="similarity">
    <text evidence="1">Belongs to the SPC24 family.</text>
</comment>
<dbReference type="GO" id="GO:0005634">
    <property type="term" value="C:nucleus"/>
    <property type="evidence" value="ECO:0007669"/>
    <property type="project" value="UniProtKB-SubCell"/>
</dbReference>
<dbReference type="PANTHER" id="PTHR35730">
    <property type="entry name" value="KINETOCHORE PROTEIN SPC24 HOMOLOG-RELATED"/>
    <property type="match status" value="1"/>
</dbReference>
<reference evidence="3" key="2">
    <citation type="submission" date="2023-02" db="EMBL/GenBank/DDBJ databases">
        <authorList>
            <person name="Swenson N.G."/>
            <person name="Wegrzyn J.L."/>
            <person name="Mcevoy S.L."/>
        </authorList>
    </citation>
    <scope>NUCLEOTIDE SEQUENCE</scope>
    <source>
        <strain evidence="3">91603</strain>
        <tissue evidence="3">Leaf</tissue>
    </source>
</reference>
<dbReference type="AlphaFoldDB" id="A0AAD5I750"/>
<sequence>MAELSRQIDMEKLLSLSDDLVKVLKDKRDINTLTQCLDHSKSLHSSCDADLNQLLSSIQDYQRKIDVCKQKTEQVKSEVAAEAEVDLLQKDLEEEFEKERALQEELRVITNEMNDLEHKRISIEERKRALKKSEKDDLRTEMMLSMYASVTKIIPDLNEQSKVSGYIVDRDKNVVEKFEYDPAKMTDFDTCQSIWKAINSS</sequence>
<organism evidence="3 4">
    <name type="scientific">Acer negundo</name>
    <name type="common">Box elder</name>
    <dbReference type="NCBI Taxonomy" id="4023"/>
    <lineage>
        <taxon>Eukaryota</taxon>
        <taxon>Viridiplantae</taxon>
        <taxon>Streptophyta</taxon>
        <taxon>Embryophyta</taxon>
        <taxon>Tracheophyta</taxon>
        <taxon>Spermatophyta</taxon>
        <taxon>Magnoliopsida</taxon>
        <taxon>eudicotyledons</taxon>
        <taxon>Gunneridae</taxon>
        <taxon>Pentapetalae</taxon>
        <taxon>rosids</taxon>
        <taxon>malvids</taxon>
        <taxon>Sapindales</taxon>
        <taxon>Sapindaceae</taxon>
        <taxon>Hippocastanoideae</taxon>
        <taxon>Acereae</taxon>
        <taxon>Acer</taxon>
    </lineage>
</organism>
<keyword evidence="1" id="KW-0539">Nucleus</keyword>
<keyword evidence="1" id="KW-0158">Chromosome</keyword>
<keyword evidence="1" id="KW-0131">Cell cycle</keyword>
<gene>
    <name evidence="3" type="ORF">LWI28_016129</name>
</gene>
<dbReference type="Gene3D" id="3.30.160.570">
    <property type="entry name" value="Ncd80 complex, Spc24 subunit"/>
    <property type="match status" value="1"/>
</dbReference>
<comment type="caution">
    <text evidence="3">The sequence shown here is derived from an EMBL/GenBank/DDBJ whole genome shotgun (WGS) entry which is preliminary data.</text>
</comment>
<dbReference type="GO" id="GO:0051301">
    <property type="term" value="P:cell division"/>
    <property type="evidence" value="ECO:0007669"/>
    <property type="project" value="UniProtKB-UniRule"/>
</dbReference>
<dbReference type="Pfam" id="PF08286">
    <property type="entry name" value="Spc24"/>
    <property type="match status" value="1"/>
</dbReference>
<keyword evidence="1" id="KW-0995">Kinetochore</keyword>
<keyword evidence="1" id="KW-0498">Mitosis</keyword>
<dbReference type="GO" id="GO:0000776">
    <property type="term" value="C:kinetochore"/>
    <property type="evidence" value="ECO:0007669"/>
    <property type="project" value="UniProtKB-KW"/>
</dbReference>
<reference evidence="3" key="1">
    <citation type="journal article" date="2022" name="Plant J.">
        <title>Strategies of tolerance reflected in two North American maple genomes.</title>
        <authorList>
            <person name="McEvoy S.L."/>
            <person name="Sezen U.U."/>
            <person name="Trouern-Trend A."/>
            <person name="McMahon S.M."/>
            <person name="Schaberg P.G."/>
            <person name="Yang J."/>
            <person name="Wegrzyn J.L."/>
            <person name="Swenson N.G."/>
        </authorList>
    </citation>
    <scope>NUCLEOTIDE SEQUENCE</scope>
    <source>
        <strain evidence="3">91603</strain>
    </source>
</reference>
<keyword evidence="2" id="KW-0175">Coiled coil</keyword>
<keyword evidence="1" id="KW-0132">Cell division</keyword>
<dbReference type="PANTHER" id="PTHR35730:SF2">
    <property type="entry name" value="KINETOCHORE PROTEIN SPC24 HOMOLOG-RELATED"/>
    <property type="match status" value="1"/>
</dbReference>
<comment type="subcellular location">
    <subcellularLocation>
        <location evidence="1">Nucleus</location>
    </subcellularLocation>
    <subcellularLocation>
        <location evidence="1">Chromosome</location>
        <location evidence="1">Centromere</location>
        <location evidence="1">Kinetochore</location>
    </subcellularLocation>
</comment>
<dbReference type="GO" id="GO:0051983">
    <property type="term" value="P:regulation of chromosome segregation"/>
    <property type="evidence" value="ECO:0007669"/>
    <property type="project" value="InterPro"/>
</dbReference>
<evidence type="ECO:0000313" key="4">
    <source>
        <dbReference type="Proteomes" id="UP001064489"/>
    </source>
</evidence>
<protein>
    <recommendedName>
        <fullName evidence="1">Kinetochore protein Spc24</fullName>
    </recommendedName>
</protein>
<name>A0AAD5I750_ACENE</name>
<comment type="subunit">
    <text evidence="1">Component of the NDC80 complex.</text>
</comment>
<evidence type="ECO:0000313" key="3">
    <source>
        <dbReference type="EMBL" id="KAI9153758.1"/>
    </source>
</evidence>
<proteinExistence type="inferred from homology"/>
<comment type="function">
    <text evidence="1">Acts as a component of the essential kinetochore-associated NDC80 complex, which is required for chromosome segregation and spindle checkpoint activity.</text>
</comment>
<dbReference type="EMBL" id="JAJSOW010000108">
    <property type="protein sequence ID" value="KAI9153758.1"/>
    <property type="molecule type" value="Genomic_DNA"/>
</dbReference>
<evidence type="ECO:0000256" key="2">
    <source>
        <dbReference type="SAM" id="Coils"/>
    </source>
</evidence>
<dbReference type="InterPro" id="IPR044951">
    <property type="entry name" value="SPC24-like"/>
</dbReference>
<feature type="coiled-coil region" evidence="2">
    <location>
        <begin position="51"/>
        <end position="133"/>
    </location>
</feature>
<keyword evidence="4" id="KW-1185">Reference proteome</keyword>